<dbReference type="KEGG" id="tth:TT_P0141"/>
<dbReference type="HOGENOM" id="CLU_1642934_0_0_0"/>
<feature type="region of interest" description="Disordered" evidence="1">
    <location>
        <begin position="131"/>
        <end position="161"/>
    </location>
</feature>
<feature type="region of interest" description="Disordered" evidence="1">
    <location>
        <begin position="25"/>
        <end position="75"/>
    </location>
</feature>
<evidence type="ECO:0000313" key="3">
    <source>
        <dbReference type="Proteomes" id="UP000000592"/>
    </source>
</evidence>
<proteinExistence type="predicted"/>
<dbReference type="Proteomes" id="UP000000592">
    <property type="component" value="Plasmid pTT27"/>
</dbReference>
<evidence type="ECO:0000256" key="1">
    <source>
        <dbReference type="SAM" id="MobiDB-lite"/>
    </source>
</evidence>
<keyword evidence="2" id="KW-0614">Plasmid</keyword>
<dbReference type="EMBL" id="AE017222">
    <property type="protein sequence ID" value="AAS82471.1"/>
    <property type="molecule type" value="Genomic_DNA"/>
</dbReference>
<dbReference type="eggNOG" id="COG3290">
    <property type="taxonomic scope" value="Bacteria"/>
</dbReference>
<accession>Q746B4</accession>
<evidence type="ECO:0000313" key="2">
    <source>
        <dbReference type="EMBL" id="AAS82471.1"/>
    </source>
</evidence>
<sequence>MAGECWGTGSGGFLIHVSGFVSGGHTAGTWAGGRSPAPRPRRARRGEGAGKPSLRSRGALGGRPPSRQARRARERGLGFRLEGRLPARYAPIGEGLTSILGHLLENALEAAQSAVGCRFLKVPTTDRAFPREKKPFFFPGTGLRPRPWPGRRRGSSIPPRD</sequence>
<name>Q746B4_THET2</name>
<organism evidence="2 3">
    <name type="scientific">Thermus thermophilus (strain ATCC BAA-163 / DSM 7039 / HB27)</name>
    <dbReference type="NCBI Taxonomy" id="262724"/>
    <lineage>
        <taxon>Bacteria</taxon>
        <taxon>Thermotogati</taxon>
        <taxon>Deinococcota</taxon>
        <taxon>Deinococci</taxon>
        <taxon>Thermales</taxon>
        <taxon>Thermaceae</taxon>
        <taxon>Thermus</taxon>
    </lineage>
</organism>
<geneLocation type="plasmid" evidence="2 3">
    <name>pTT27</name>
</geneLocation>
<dbReference type="AlphaFoldDB" id="Q746B4"/>
<protein>
    <submittedName>
        <fullName evidence="2">Uncharacterized protein</fullName>
    </submittedName>
</protein>
<reference evidence="2 3" key="1">
    <citation type="journal article" date="2004" name="Nat. Biotechnol.">
        <title>The genome sequence of the extreme thermophile Thermus thermophilus.</title>
        <authorList>
            <person name="Henne A."/>
            <person name="Brueggemann H."/>
            <person name="Raasch C."/>
            <person name="Wiezer A."/>
            <person name="Hartsch T."/>
            <person name="Liesegang H."/>
            <person name="Johann A."/>
            <person name="Lienard T."/>
            <person name="Gohl O."/>
            <person name="Martinez-Arias R."/>
            <person name="Jacobi C."/>
            <person name="Starkuviene V."/>
            <person name="Schlenczeck S."/>
            <person name="Dencker S."/>
            <person name="Huber R."/>
            <person name="Klenk H.-P."/>
            <person name="Overbeek R."/>
            <person name="Kramer W."/>
            <person name="Merkl R."/>
            <person name="Gottschalk G."/>
            <person name="Fritz H.-J."/>
        </authorList>
    </citation>
    <scope>NUCLEOTIDE SEQUENCE [LARGE SCALE GENOMIC DNA]</scope>
    <source>
        <strain evidence="3">ATCC BAA-163 / DSM 7039 / HB27</strain>
        <plasmid evidence="2 3">pTT27</plasmid>
    </source>
</reference>
<gene>
    <name evidence="2" type="ordered locus">TT_P0141</name>
</gene>